<accession>A0AB39YV98</accession>
<keyword evidence="5 7" id="KW-0012">Acyltransferase</keyword>
<name>A0AB39YV98_9MICC</name>
<dbReference type="GO" id="GO:0030170">
    <property type="term" value="F:pyridoxal phosphate binding"/>
    <property type="evidence" value="ECO:0007669"/>
    <property type="project" value="UniProtKB-UniRule"/>
</dbReference>
<dbReference type="Gene3D" id="3.90.1150.10">
    <property type="entry name" value="Aspartate Aminotransferase, domain 1"/>
    <property type="match status" value="1"/>
</dbReference>
<feature type="binding site" evidence="7">
    <location>
        <position position="140"/>
    </location>
    <ligand>
        <name>substrate</name>
    </ligand>
</feature>
<keyword evidence="4 7" id="KW-0663">Pyridoxal phosphate</keyword>
<feature type="binding site" evidence="7">
    <location>
        <position position="370"/>
    </location>
    <ligand>
        <name>substrate</name>
    </ligand>
</feature>
<evidence type="ECO:0000313" key="9">
    <source>
        <dbReference type="EMBL" id="XDV73047.1"/>
    </source>
</evidence>
<dbReference type="InterPro" id="IPR015422">
    <property type="entry name" value="PyrdxlP-dep_Trfase_small"/>
</dbReference>
<dbReference type="CDD" id="cd06454">
    <property type="entry name" value="KBL_like"/>
    <property type="match status" value="1"/>
</dbReference>
<evidence type="ECO:0000256" key="1">
    <source>
        <dbReference type="ARBA" id="ARBA00008392"/>
    </source>
</evidence>
<dbReference type="InterPro" id="IPR050087">
    <property type="entry name" value="AON_synthase_class-II"/>
</dbReference>
<feature type="binding site" description="in other chain" evidence="7">
    <location>
        <begin position="212"/>
        <end position="215"/>
    </location>
    <ligand>
        <name>pyridoxal 5'-phosphate</name>
        <dbReference type="ChEBI" id="CHEBI:597326"/>
        <note>ligand shared between dimeric partners</note>
    </ligand>
</feature>
<dbReference type="PANTHER" id="PTHR13693:SF102">
    <property type="entry name" value="2-AMINO-3-KETOBUTYRATE COENZYME A LIGASE, MITOCHONDRIAL"/>
    <property type="match status" value="1"/>
</dbReference>
<evidence type="ECO:0000256" key="4">
    <source>
        <dbReference type="ARBA" id="ARBA00022898"/>
    </source>
</evidence>
<dbReference type="PROSITE" id="PS00599">
    <property type="entry name" value="AA_TRANSFER_CLASS_2"/>
    <property type="match status" value="1"/>
</dbReference>
<evidence type="ECO:0000256" key="2">
    <source>
        <dbReference type="ARBA" id="ARBA00011738"/>
    </source>
</evidence>
<feature type="domain" description="Aminotransferase class I/classII large" evidence="8">
    <location>
        <begin position="47"/>
        <end position="388"/>
    </location>
</feature>
<comment type="catalytic activity">
    <reaction evidence="6">
        <text>6-carboxyhexanoyl-[ACP] + L-alanine + H(+) = (8S)-8-amino-7-oxononanoate + holo-[ACP] + CO2</text>
        <dbReference type="Rhea" id="RHEA:42288"/>
        <dbReference type="Rhea" id="RHEA-COMP:9685"/>
        <dbReference type="Rhea" id="RHEA-COMP:9955"/>
        <dbReference type="ChEBI" id="CHEBI:15378"/>
        <dbReference type="ChEBI" id="CHEBI:16526"/>
        <dbReference type="ChEBI" id="CHEBI:57972"/>
        <dbReference type="ChEBI" id="CHEBI:64479"/>
        <dbReference type="ChEBI" id="CHEBI:78846"/>
        <dbReference type="ChEBI" id="CHEBI:149468"/>
        <dbReference type="EC" id="2.3.1.47"/>
    </reaction>
</comment>
<comment type="catalytic activity">
    <reaction evidence="7">
        <text>glycine + acetyl-CoA = (2S)-2-amino-3-oxobutanoate + CoA</text>
        <dbReference type="Rhea" id="RHEA:20736"/>
        <dbReference type="ChEBI" id="CHEBI:57287"/>
        <dbReference type="ChEBI" id="CHEBI:57288"/>
        <dbReference type="ChEBI" id="CHEBI:57305"/>
        <dbReference type="ChEBI" id="CHEBI:78948"/>
        <dbReference type="EC" id="2.3.1.29"/>
    </reaction>
</comment>
<dbReference type="NCBIfam" id="TIGR01822">
    <property type="entry name" value="2am3keto_CoA"/>
    <property type="match status" value="1"/>
</dbReference>
<dbReference type="Pfam" id="PF00155">
    <property type="entry name" value="Aminotran_1_2"/>
    <property type="match status" value="1"/>
</dbReference>
<dbReference type="NCBIfam" id="NF005394">
    <property type="entry name" value="PRK06939.1"/>
    <property type="match status" value="1"/>
</dbReference>
<sequence length="397" mass="42548">MYSAIKDQLQGELDEIRNAGLFKTERHIDSPQASHIAAGQLGEPANKVLNFCANNYLGLADHPDIIAAAKTAMDERGFGMASVRFICGTQDLHLELETRVSKFLGTEDTILFSSCFDANGGVFESLFGPEDAIISDSLNHASIIDGIRLSKAKRFRYANQDMADLEAKLVEAEGSRRKIIVTDGVFSMDGYLAPLEAICDLADKHDALVMVDDSHAVGFMGPTGAGTPEHAGVSERVDIYTGTFGKALGGASGGYVSGRGEIVAMLRQKARPYLFSNSLAPAIVAATIKAIELVQESGELRTRLFQNAALFRRRMSEEGFDLLDGEHAIIPVMFGDAVVAAKVADEMLNNGVFVTAFSFPVVPKGVARIRVQLSAAHSADDVEACVQAFVKSRAAVA</sequence>
<comment type="cofactor">
    <cofactor evidence="7">
        <name>pyridoxal 5'-phosphate</name>
        <dbReference type="ChEBI" id="CHEBI:597326"/>
    </cofactor>
    <text evidence="7">Binds 1 pyridoxal phosphate per subunit.</text>
</comment>
<keyword evidence="3 7" id="KW-0808">Transferase</keyword>
<dbReference type="RefSeq" id="WP_337339614.1">
    <property type="nucleotide sequence ID" value="NZ_CP165735.1"/>
</dbReference>
<comment type="pathway">
    <text evidence="7">Amino-acid degradation; L-threonine degradation via oxydo-reductase pathway; glycine from L-threonine: step 2/2.</text>
</comment>
<feature type="binding site" description="in other chain" evidence="7">
    <location>
        <begin position="243"/>
        <end position="246"/>
    </location>
    <ligand>
        <name>pyridoxal 5'-phosphate</name>
        <dbReference type="ChEBI" id="CHEBI:597326"/>
        <note>ligand shared between dimeric partners</note>
    </ligand>
</feature>
<dbReference type="FunFam" id="3.40.640.10:FF:000006">
    <property type="entry name" value="5-aminolevulinate synthase, mitochondrial"/>
    <property type="match status" value="1"/>
</dbReference>
<dbReference type="Gene3D" id="3.40.640.10">
    <property type="entry name" value="Type I PLP-dependent aspartate aminotransferase-like (Major domain)"/>
    <property type="match status" value="1"/>
</dbReference>
<organism evidence="9">
    <name type="scientific">Paenarthrobacter sp. AMU7</name>
    <dbReference type="NCBI Taxonomy" id="3162492"/>
    <lineage>
        <taxon>Bacteria</taxon>
        <taxon>Bacillati</taxon>
        <taxon>Actinomycetota</taxon>
        <taxon>Actinomycetes</taxon>
        <taxon>Micrococcales</taxon>
        <taxon>Micrococcaceae</taxon>
        <taxon>Paenarthrobacter</taxon>
    </lineage>
</organism>
<dbReference type="InterPro" id="IPR001917">
    <property type="entry name" value="Aminotrans_II_pyridoxalP_BS"/>
</dbReference>
<comment type="similarity">
    <text evidence="1 7">Belongs to the class-II pyridoxal-phosphate-dependent aminotransferase family.</text>
</comment>
<dbReference type="GO" id="GO:0019518">
    <property type="term" value="P:L-threonine catabolic process to glycine"/>
    <property type="evidence" value="ECO:0007669"/>
    <property type="project" value="UniProtKB-UniRule"/>
</dbReference>
<dbReference type="GO" id="GO:0005829">
    <property type="term" value="C:cytosol"/>
    <property type="evidence" value="ECO:0007669"/>
    <property type="project" value="TreeGrafter"/>
</dbReference>
<dbReference type="EC" id="2.3.1.29" evidence="7"/>
<reference evidence="9" key="1">
    <citation type="submission" date="2024-07" db="EMBL/GenBank/DDBJ databases">
        <authorList>
            <person name="Li J."/>
            <person name="Wei H."/>
            <person name="Ma J."/>
        </authorList>
    </citation>
    <scope>NUCLEOTIDE SEQUENCE</scope>
    <source>
        <strain evidence="9">AMU7</strain>
    </source>
</reference>
<evidence type="ECO:0000259" key="8">
    <source>
        <dbReference type="Pfam" id="PF00155"/>
    </source>
</evidence>
<protein>
    <recommendedName>
        <fullName evidence="7">2-amino-3-ketobutyrate coenzyme A ligase</fullName>
        <shortName evidence="7">AKB ligase</shortName>
        <ecNumber evidence="7">2.3.1.29</ecNumber>
    </recommendedName>
    <alternativeName>
        <fullName evidence="7">Glycine acetyltransferase</fullName>
    </alternativeName>
</protein>
<comment type="function">
    <text evidence="7">Catalyzes the cleavage of 2-amino-3-ketobutyrate to glycine and acetyl-CoA.</text>
</comment>
<dbReference type="SUPFAM" id="SSF53383">
    <property type="entry name" value="PLP-dependent transferases"/>
    <property type="match status" value="1"/>
</dbReference>
<dbReference type="PANTHER" id="PTHR13693">
    <property type="entry name" value="CLASS II AMINOTRANSFERASE/8-AMINO-7-OXONONANOATE SYNTHASE"/>
    <property type="match status" value="1"/>
</dbReference>
<dbReference type="InterPro" id="IPR015424">
    <property type="entry name" value="PyrdxlP-dep_Trfase"/>
</dbReference>
<feature type="modified residue" description="N6-(pyridoxal phosphate)lysine" evidence="7">
    <location>
        <position position="246"/>
    </location>
</feature>
<evidence type="ECO:0000256" key="5">
    <source>
        <dbReference type="ARBA" id="ARBA00023315"/>
    </source>
</evidence>
<evidence type="ECO:0000256" key="6">
    <source>
        <dbReference type="ARBA" id="ARBA00047715"/>
    </source>
</evidence>
<feature type="binding site" description="in other chain" evidence="7">
    <location>
        <begin position="115"/>
        <end position="116"/>
    </location>
    <ligand>
        <name>pyridoxal 5'-phosphate</name>
        <dbReference type="ChEBI" id="CHEBI:597326"/>
        <note>ligand shared between dimeric partners</note>
    </ligand>
</feature>
<dbReference type="InterPro" id="IPR004839">
    <property type="entry name" value="Aminotransferase_I/II_large"/>
</dbReference>
<dbReference type="InterPro" id="IPR015421">
    <property type="entry name" value="PyrdxlP-dep_Trfase_major"/>
</dbReference>
<dbReference type="GO" id="GO:0008890">
    <property type="term" value="F:glycine C-acetyltransferase activity"/>
    <property type="evidence" value="ECO:0007669"/>
    <property type="project" value="UniProtKB-UniRule"/>
</dbReference>
<feature type="binding site" evidence="7">
    <location>
        <begin position="276"/>
        <end position="277"/>
    </location>
    <ligand>
        <name>pyridoxal 5'-phosphate</name>
        <dbReference type="ChEBI" id="CHEBI:597326"/>
        <note>ligand shared between dimeric partners</note>
    </ligand>
</feature>
<dbReference type="EMBL" id="CP165735">
    <property type="protein sequence ID" value="XDV73047.1"/>
    <property type="molecule type" value="Genomic_DNA"/>
</dbReference>
<proteinExistence type="inferred from homology"/>
<dbReference type="AlphaFoldDB" id="A0AB39YV98"/>
<comment type="subunit">
    <text evidence="2 7">Homodimer.</text>
</comment>
<feature type="binding site" description="in other chain" evidence="7">
    <location>
        <position position="187"/>
    </location>
    <ligand>
        <name>pyridoxal 5'-phosphate</name>
        <dbReference type="ChEBI" id="CHEBI:597326"/>
        <note>ligand shared between dimeric partners</note>
    </ligand>
</feature>
<dbReference type="GO" id="GO:0008710">
    <property type="term" value="F:8-amino-7-oxononanoate synthase activity"/>
    <property type="evidence" value="ECO:0007669"/>
    <property type="project" value="UniProtKB-EC"/>
</dbReference>
<dbReference type="HAMAP" id="MF_00985">
    <property type="entry name" value="2am3keto_CoA_ligase"/>
    <property type="match status" value="1"/>
</dbReference>
<gene>
    <name evidence="7" type="primary">kbl</name>
    <name evidence="9" type="ORF">ABQM86_07755</name>
</gene>
<evidence type="ECO:0000256" key="7">
    <source>
        <dbReference type="HAMAP-Rule" id="MF_00985"/>
    </source>
</evidence>
<evidence type="ECO:0000256" key="3">
    <source>
        <dbReference type="ARBA" id="ARBA00022679"/>
    </source>
</evidence>
<dbReference type="InterPro" id="IPR011282">
    <property type="entry name" value="2am3keto_CoA_ligase"/>
</dbReference>